<dbReference type="SUPFAM" id="SSF53955">
    <property type="entry name" value="Lysozyme-like"/>
    <property type="match status" value="1"/>
</dbReference>
<reference evidence="1 2" key="1">
    <citation type="submission" date="2015-09" db="EMBL/GenBank/DDBJ databases">
        <title>Genome announcement of multiple Pseudomonas syringae strains.</title>
        <authorList>
            <person name="Thakur S."/>
            <person name="Wang P.W."/>
            <person name="Gong Y."/>
            <person name="Weir B.S."/>
            <person name="Guttman D.S."/>
        </authorList>
    </citation>
    <scope>NUCLEOTIDE SEQUENCE [LARGE SCALE GENOMIC DNA]</scope>
    <source>
        <strain evidence="1 2">ICMP4303</strain>
    </source>
</reference>
<proteinExistence type="predicted"/>
<name>A0A0P9JMW3_9PSED</name>
<organism evidence="1 2">
    <name type="scientific">Pseudomonas syringae pv. antirrhini</name>
    <dbReference type="NCBI Taxonomy" id="251702"/>
    <lineage>
        <taxon>Bacteria</taxon>
        <taxon>Pseudomonadati</taxon>
        <taxon>Pseudomonadota</taxon>
        <taxon>Gammaproteobacteria</taxon>
        <taxon>Pseudomonadales</taxon>
        <taxon>Pseudomonadaceae</taxon>
        <taxon>Pseudomonas</taxon>
    </lineage>
</organism>
<accession>A0A0P9JMW3</accession>
<dbReference type="EMBL" id="LJPT01000018">
    <property type="protein sequence ID" value="KPW52066.1"/>
    <property type="molecule type" value="Genomic_DNA"/>
</dbReference>
<dbReference type="Gene3D" id="1.10.530.10">
    <property type="match status" value="1"/>
</dbReference>
<gene>
    <name evidence="1" type="ORF">ALO88_101637</name>
</gene>
<sequence>MNDFCSTNSNHSPVWGALDVIFWKLVPERFAGGRGYIQRFKDAWLVHNKQYIRASADEYSLPVELLAGVCWIETGGDPNFIDRAAFEVRSFDHLGTPSRVVTVPPAKTSFGWVSIQLRTAARTLGLNPDDMNTDQLRGLANCLERDVYNINVVAKHLRMLADHDLFDSIGMDEVRIIGARYNRGMDLSLEEIKRDTRYGNFIVNSWQRFSRLMI</sequence>
<protein>
    <submittedName>
        <fullName evidence="1">Uncharacterized protein</fullName>
    </submittedName>
</protein>
<dbReference type="Proteomes" id="UP000050425">
    <property type="component" value="Unassembled WGS sequence"/>
</dbReference>
<dbReference type="PATRIC" id="fig|251702.3.peg.3525"/>
<dbReference type="InterPro" id="IPR023346">
    <property type="entry name" value="Lysozyme-like_dom_sf"/>
</dbReference>
<comment type="caution">
    <text evidence="1">The sequence shown here is derived from an EMBL/GenBank/DDBJ whole genome shotgun (WGS) entry which is preliminary data.</text>
</comment>
<evidence type="ECO:0000313" key="1">
    <source>
        <dbReference type="EMBL" id="KPW52066.1"/>
    </source>
</evidence>
<dbReference type="AlphaFoldDB" id="A0A0P9JMW3"/>
<dbReference type="RefSeq" id="WP_057417753.1">
    <property type="nucleotide sequence ID" value="NZ_LJPT01000018.1"/>
</dbReference>
<evidence type="ECO:0000313" key="2">
    <source>
        <dbReference type="Proteomes" id="UP000050425"/>
    </source>
</evidence>